<reference evidence="1 2" key="1">
    <citation type="journal article" date="2014" name="Int. J. Syst. Evol. Microbiol.">
        <title>Complete genome sequence of Corynebacterium casei LMG S-19264T (=DSM 44701T), isolated from a smear-ripened cheese.</title>
        <authorList>
            <consortium name="US DOE Joint Genome Institute (JGI-PGF)"/>
            <person name="Walter F."/>
            <person name="Albersmeier A."/>
            <person name="Kalinowski J."/>
            <person name="Ruckert C."/>
        </authorList>
    </citation>
    <scope>NUCLEOTIDE SEQUENCE [LARGE SCALE GENOMIC DNA]</scope>
    <source>
        <strain evidence="1 2">JCM 4677</strain>
    </source>
</reference>
<name>A0A7G1NPV7_9ACTN</name>
<dbReference type="EMBL" id="AP023440">
    <property type="protein sequence ID" value="BCL25238.1"/>
    <property type="molecule type" value="Genomic_DNA"/>
</dbReference>
<dbReference type="RefSeq" id="WP_190855951.1">
    <property type="nucleotide sequence ID" value="NZ_AP023440.1"/>
</dbReference>
<keyword evidence="2" id="KW-1185">Reference proteome</keyword>
<dbReference type="AlphaFoldDB" id="A0A7G1NPV7"/>
<evidence type="ECO:0000313" key="1">
    <source>
        <dbReference type="EMBL" id="BCL25238.1"/>
    </source>
</evidence>
<sequence length="52" mass="5949">MQYVPVGASALKVSRLPACYPWWHRVLNATDRPDPAESPYLTEFQRYALPDA</sequence>
<accession>A0A7G1NPV7</accession>
<organism evidence="1 2">
    <name type="scientific">Streptomyces aurantiacus</name>
    <dbReference type="NCBI Taxonomy" id="47760"/>
    <lineage>
        <taxon>Bacteria</taxon>
        <taxon>Bacillati</taxon>
        <taxon>Actinomycetota</taxon>
        <taxon>Actinomycetes</taxon>
        <taxon>Kitasatosporales</taxon>
        <taxon>Streptomycetaceae</taxon>
        <taxon>Streptomyces</taxon>
        <taxon>Streptomyces aurantiacus group</taxon>
    </lineage>
</organism>
<dbReference type="Proteomes" id="UP000516444">
    <property type="component" value="Chromosome"/>
</dbReference>
<dbReference type="KEGG" id="sgm:GCM10017557_00970"/>
<proteinExistence type="predicted"/>
<evidence type="ECO:0000313" key="2">
    <source>
        <dbReference type="Proteomes" id="UP000516444"/>
    </source>
</evidence>
<protein>
    <submittedName>
        <fullName evidence="1">Uncharacterized protein</fullName>
    </submittedName>
</protein>
<gene>
    <name evidence="1" type="ORF">GCM10017557_00970</name>
</gene>